<dbReference type="OrthoDB" id="1043025at2759"/>
<dbReference type="AlphaFoldDB" id="A0A9N9WDI7"/>
<gene>
    <name evidence="2" type="ORF">DIATSA_LOCUS5385</name>
</gene>
<name>A0A9N9WDI7_9NEOP</name>
<organism evidence="2 3">
    <name type="scientific">Diatraea saccharalis</name>
    <name type="common">sugarcane borer</name>
    <dbReference type="NCBI Taxonomy" id="40085"/>
    <lineage>
        <taxon>Eukaryota</taxon>
        <taxon>Metazoa</taxon>
        <taxon>Ecdysozoa</taxon>
        <taxon>Arthropoda</taxon>
        <taxon>Hexapoda</taxon>
        <taxon>Insecta</taxon>
        <taxon>Pterygota</taxon>
        <taxon>Neoptera</taxon>
        <taxon>Endopterygota</taxon>
        <taxon>Lepidoptera</taxon>
        <taxon>Glossata</taxon>
        <taxon>Ditrysia</taxon>
        <taxon>Pyraloidea</taxon>
        <taxon>Crambidae</taxon>
        <taxon>Crambinae</taxon>
        <taxon>Diatraea</taxon>
    </lineage>
</organism>
<dbReference type="Proteomes" id="UP001153714">
    <property type="component" value="Chromosome 17"/>
</dbReference>
<evidence type="ECO:0000256" key="1">
    <source>
        <dbReference type="SAM" id="MobiDB-lite"/>
    </source>
</evidence>
<proteinExistence type="predicted"/>
<keyword evidence="3" id="KW-1185">Reference proteome</keyword>
<evidence type="ECO:0000313" key="2">
    <source>
        <dbReference type="EMBL" id="CAG9787511.1"/>
    </source>
</evidence>
<reference evidence="2" key="1">
    <citation type="submission" date="2021-12" db="EMBL/GenBank/DDBJ databases">
        <authorList>
            <person name="King R."/>
        </authorList>
    </citation>
    <scope>NUCLEOTIDE SEQUENCE</scope>
</reference>
<accession>A0A9N9WDI7</accession>
<evidence type="ECO:0000313" key="3">
    <source>
        <dbReference type="Proteomes" id="UP001153714"/>
    </source>
</evidence>
<dbReference type="EMBL" id="OU893348">
    <property type="protein sequence ID" value="CAG9787511.1"/>
    <property type="molecule type" value="Genomic_DNA"/>
</dbReference>
<sequence length="295" mass="34341">MSETQHLPRAWLQAEWAFTARLARRGTCAAQIAPLTFADISCNQISRLLKEFKSKFDELVELEKSVHYAPNRYTAYVMCRAVQDIYARWREPLLQAAQWARALAARLARAPRPAFRPQRAAIFNKLMSMREFTLKHTEIVLERTRVPDEELELTEGLVTRIRELLLQMFKLGFELHKELYKLVQPPKPEERMYRRTRPASLQPSRPQEPVEPRRKRPETMIINQTINHTIHKELHRAVNDVPGRMAGPRRSLASSPPKLALRAKLSRSESINEDAVFDDKLFECYAENHVSIHLS</sequence>
<feature type="region of interest" description="Disordered" evidence="1">
    <location>
        <begin position="190"/>
        <end position="215"/>
    </location>
</feature>
<reference evidence="2" key="2">
    <citation type="submission" date="2022-10" db="EMBL/GenBank/DDBJ databases">
        <authorList>
            <consortium name="ENA_rothamsted_submissions"/>
            <consortium name="culmorum"/>
            <person name="King R."/>
        </authorList>
    </citation>
    <scope>NUCLEOTIDE SEQUENCE</scope>
</reference>
<protein>
    <submittedName>
        <fullName evidence="2">Uncharacterized protein</fullName>
    </submittedName>
</protein>